<dbReference type="Proteomes" id="UP000681610">
    <property type="component" value="Unassembled WGS sequence"/>
</dbReference>
<organism evidence="1 2">
    <name type="scientific">Capnocytophaga bilenii</name>
    <dbReference type="NCBI Taxonomy" id="2819369"/>
    <lineage>
        <taxon>Bacteria</taxon>
        <taxon>Pseudomonadati</taxon>
        <taxon>Bacteroidota</taxon>
        <taxon>Flavobacteriia</taxon>
        <taxon>Flavobacteriales</taxon>
        <taxon>Flavobacteriaceae</taxon>
        <taxon>Capnocytophaga</taxon>
    </lineage>
</organism>
<reference evidence="1 2" key="1">
    <citation type="submission" date="2021-03" db="EMBL/GenBank/DDBJ databases">
        <title>Isolation and description of Capnocytophaga bilenii sp. nov., a novel Capnocytophaga species, isolated from a gingivitis subject.</title>
        <authorList>
            <person name="Antezack A."/>
            <person name="Monnet-Corti V."/>
            <person name="La Scola B."/>
        </authorList>
    </citation>
    <scope>NUCLEOTIDE SEQUENCE [LARGE SCALE GENOMIC DNA]</scope>
    <source>
        <strain evidence="1 2">Marseille-Q4570</strain>
    </source>
</reference>
<evidence type="ECO:0000313" key="1">
    <source>
        <dbReference type="EMBL" id="MBO1883125.1"/>
    </source>
</evidence>
<dbReference type="Pfam" id="PF13644">
    <property type="entry name" value="DKNYY"/>
    <property type="match status" value="2"/>
</dbReference>
<evidence type="ECO:0000313" key="2">
    <source>
        <dbReference type="Proteomes" id="UP000681610"/>
    </source>
</evidence>
<accession>A0ABS3PUX4</accession>
<dbReference type="RefSeq" id="WP_208057714.1">
    <property type="nucleotide sequence ID" value="NZ_JAGDYP010000001.1"/>
</dbReference>
<dbReference type="EMBL" id="JAGDYP010000001">
    <property type="protein sequence ID" value="MBO1883125.1"/>
    <property type="molecule type" value="Genomic_DNA"/>
</dbReference>
<gene>
    <name evidence="1" type="ORF">J4N46_01460</name>
</gene>
<name>A0ABS3PUX4_9FLAO</name>
<dbReference type="InterPro" id="IPR027375">
    <property type="entry name" value="DKNYY"/>
</dbReference>
<proteinExistence type="predicted"/>
<keyword evidence="2" id="KW-1185">Reference proteome</keyword>
<comment type="caution">
    <text evidence="1">The sequence shown here is derived from an EMBL/GenBank/DDBJ whole genome shotgun (WGS) entry which is preliminary data.</text>
</comment>
<protein>
    <submittedName>
        <fullName evidence="1">DKNYY domain-containing protein</fullName>
    </submittedName>
</protein>
<sequence length="538" mass="63634">MKQFLLFTLLIGYLPYCKAQPLEVIKATQDNSLSVQRTMSPSRYVRDVYIMNETYVVYQDYDLRKVFYPDMATFKVIDEDFSADKNSIYYQGKLVKVDTTGFKIIGSKEIKEIKGWSRGVDRYYWRTNKQAFFGTKPIAISDPATFETVTYCYFKDKNHVYYYDQIIEGINPNKINEKFTEDDRICDDKFLYRKGKPLYYKGEPVQQISSLIFKTSKYVLGYKWEDDETKSIFTELHSEDFDIPTLKTLTNYYLIDKNSLYNIPSYYPVRDEGFRVPIATEDLPNVKAFKSFATDGKLVYYGREPLEMYDAATFAEFPEVDYYQYDKNGVYNWSQKLPFRYTTPPVYGKNLFYIDGVVLYENQLYHHYPKTLIDNLTDKQIQELKDKKISYNELLTNNNDAIQEDYDRPNPYPSKTVYQEVSYPYYKDANKVYYFDRWAEDGKPLKEVKGYDAATLKEERNGFLVDKNYVYFGRYRLVKNRNFEILAIYTGYRMGCSRDTHPQSDFYLLKNVDGYWLTELGGGAKIRFLGTELGDFEL</sequence>